<evidence type="ECO:0000313" key="2">
    <source>
        <dbReference type="EMBL" id="RFZ92945.1"/>
    </source>
</evidence>
<dbReference type="OrthoDB" id="7445930at2"/>
<dbReference type="InterPro" id="IPR025701">
    <property type="entry name" value="UBQ-conjugat_E2_E"/>
</dbReference>
<proteinExistence type="predicted"/>
<gene>
    <name evidence="2" type="ORF">D0C36_16280</name>
</gene>
<keyword evidence="3" id="KW-1185">Reference proteome</keyword>
<evidence type="ECO:0000259" key="1">
    <source>
        <dbReference type="Pfam" id="PF14452"/>
    </source>
</evidence>
<dbReference type="EMBL" id="QWDC01000002">
    <property type="protein sequence ID" value="RFZ92945.1"/>
    <property type="molecule type" value="Genomic_DNA"/>
</dbReference>
<dbReference type="InterPro" id="IPR027802">
    <property type="entry name" value="Multi-ubiquitin_dom"/>
</dbReference>
<name>A0A372NUQ9_9SPHI</name>
<feature type="domain" description="Multi-ubiquitin" evidence="1">
    <location>
        <begin position="17"/>
        <end position="80"/>
    </location>
</feature>
<organism evidence="2 3">
    <name type="scientific">Mucilaginibacter conchicola</name>
    <dbReference type="NCBI Taxonomy" id="2303333"/>
    <lineage>
        <taxon>Bacteria</taxon>
        <taxon>Pseudomonadati</taxon>
        <taxon>Bacteroidota</taxon>
        <taxon>Sphingobacteriia</taxon>
        <taxon>Sphingobacteriales</taxon>
        <taxon>Sphingobacteriaceae</taxon>
        <taxon>Mucilaginibacter</taxon>
    </lineage>
</organism>
<dbReference type="Proteomes" id="UP000264217">
    <property type="component" value="Unassembled WGS sequence"/>
</dbReference>
<dbReference type="Pfam" id="PF14452">
    <property type="entry name" value="Multi_ubiq"/>
    <property type="match status" value="2"/>
</dbReference>
<protein>
    <recommendedName>
        <fullName evidence="1">Multi-ubiquitin domain-containing protein</fullName>
    </recommendedName>
</protein>
<feature type="domain" description="Multi-ubiquitin" evidence="1">
    <location>
        <begin position="175"/>
        <end position="241"/>
    </location>
</feature>
<comment type="caution">
    <text evidence="2">The sequence shown here is derived from an EMBL/GenBank/DDBJ whole genome shotgun (WGS) entry which is preliminary data.</text>
</comment>
<sequence length="392" mass="44987">MELKKDGHEKPKVYIATVNATEIAVYDPKITGAQLLKEAGIKHVQCHTLYQKFKGCDFEKVAMGEVIDLSKEDIEHFVTKGPDVFNYEVDGEPETTDHKDLTPLRIMELKGADPANHYLIQLLHGREQVSYAYCPDEPIIMDCRGMKFITAKWLDVVNIEEYGKQCKPVPPARKYRIRVDKQYHDWADRLISVRELINLEYPHSSAPFEVYKFLNTSPKPVKLHHSEKVDLTEKCLVRFTIQPKEQKDGLQTVAAEAAHKVQPRREFYLPEDDTDFLDSLGLLWEAIGRQSAMWLLIHDYPLPDGYNVAKVDVALLIAPSYPATEIDMAYFYPALSKRSGRPINALSSQIVDGRNFQRWSRHRQPGEWRPGVDSISTHLCLVDNWLVTDLGR</sequence>
<dbReference type="RefSeq" id="WP_117392654.1">
    <property type="nucleotide sequence ID" value="NZ_QWDC01000002.1"/>
</dbReference>
<dbReference type="AlphaFoldDB" id="A0A372NUQ9"/>
<evidence type="ECO:0000313" key="3">
    <source>
        <dbReference type="Proteomes" id="UP000264217"/>
    </source>
</evidence>
<dbReference type="Pfam" id="PF14462">
    <property type="entry name" value="Prok-E2_E"/>
    <property type="match status" value="1"/>
</dbReference>
<reference evidence="2 3" key="1">
    <citation type="submission" date="2018-08" db="EMBL/GenBank/DDBJ databases">
        <title>Mucilaginibacter sp. MYSH2.</title>
        <authorList>
            <person name="Seo T."/>
        </authorList>
    </citation>
    <scope>NUCLEOTIDE SEQUENCE [LARGE SCALE GENOMIC DNA]</scope>
    <source>
        <strain evidence="2 3">MYSH2</strain>
    </source>
</reference>
<accession>A0A372NUQ9</accession>